<evidence type="ECO:0000313" key="7">
    <source>
        <dbReference type="Proteomes" id="UP001224775"/>
    </source>
</evidence>
<keyword evidence="4" id="KW-0106">Calcium</keyword>
<evidence type="ECO:0000313" key="6">
    <source>
        <dbReference type="EMBL" id="KAK1737103.1"/>
    </source>
</evidence>
<dbReference type="EMBL" id="JATAAI010000026">
    <property type="protein sequence ID" value="KAK1737103.1"/>
    <property type="molecule type" value="Genomic_DNA"/>
</dbReference>
<feature type="domain" description="EF-hand" evidence="5">
    <location>
        <begin position="343"/>
        <end position="385"/>
    </location>
</feature>
<dbReference type="PANTHER" id="PTHR23048">
    <property type="entry name" value="MYOSIN LIGHT CHAIN 1, 3"/>
    <property type="match status" value="1"/>
</dbReference>
<sequence length="492" mass="54660">MKKLGSNPTDDEIQAMINSVDDNGDGEIDFDEFLVLMSAKKKNDKDDPDKELKDAFKVFDADGSGTISRSELKKLMKSLGQNLSDAELDAMMDEVDTDGNGEIDFEEFKTNCCYSNTTTMSHGLSQDEIDDLREAFNMFDVDGGGKSLWLLRSISKEELKGVMKKLGSDPTDDEIQAMINSVDDNGDGEIDFDEFLEMIFVHWQLYNISKEELKGVMKKLGSNPTDDEIQAMINSVDDNGDGEIDFDEFLVLMSAKKKNDKDDPDKELKDAFKVFDADGSGTISRSELKKLMKSLGQNLSDAELDAMMDEVDTDGNGEIDFEEFKTNCCYSNTTTMSHGLSQDEIDDLKEAFNMFDVDGGGKSLWLLRSISKEELKGVMKKLGSDPTDDEIQAMINSVDDNGDGEIDFDEFLVLMSAKKKNGKDDPDKELKDAFKVFDADGSGTISRAELQKLMKSLGQNLSDAELGAMMDEVDTDKSGEIDFAEFKSMMMS</sequence>
<dbReference type="Gene3D" id="1.10.238.10">
    <property type="entry name" value="EF-hand"/>
    <property type="match status" value="7"/>
</dbReference>
<dbReference type="InterPro" id="IPR011992">
    <property type="entry name" value="EF-hand-dom_pair"/>
</dbReference>
<dbReference type="Proteomes" id="UP001224775">
    <property type="component" value="Unassembled WGS sequence"/>
</dbReference>
<dbReference type="GO" id="GO:0005509">
    <property type="term" value="F:calcium ion binding"/>
    <property type="evidence" value="ECO:0007669"/>
    <property type="project" value="InterPro"/>
</dbReference>
<evidence type="ECO:0000256" key="4">
    <source>
        <dbReference type="ARBA" id="ARBA00022837"/>
    </source>
</evidence>
<comment type="similarity">
    <text evidence="1">Belongs to the centrin family.</text>
</comment>
<protein>
    <recommendedName>
        <fullName evidence="2">Calmodulin</fullName>
    </recommendedName>
</protein>
<dbReference type="Pfam" id="PF13833">
    <property type="entry name" value="EF-hand_8"/>
    <property type="match status" value="2"/>
</dbReference>
<dbReference type="FunFam" id="1.10.238.10:FF:000178">
    <property type="entry name" value="Calmodulin-2 A"/>
    <property type="match status" value="1"/>
</dbReference>
<dbReference type="Pfam" id="PF13499">
    <property type="entry name" value="EF-hand_7"/>
    <property type="match status" value="5"/>
</dbReference>
<dbReference type="InterPro" id="IPR050230">
    <property type="entry name" value="CALM/Myosin/TropC-like"/>
</dbReference>
<dbReference type="InterPro" id="IPR002048">
    <property type="entry name" value="EF_hand_dom"/>
</dbReference>
<organism evidence="6 7">
    <name type="scientific">Skeletonema marinoi</name>
    <dbReference type="NCBI Taxonomy" id="267567"/>
    <lineage>
        <taxon>Eukaryota</taxon>
        <taxon>Sar</taxon>
        <taxon>Stramenopiles</taxon>
        <taxon>Ochrophyta</taxon>
        <taxon>Bacillariophyta</taxon>
        <taxon>Coscinodiscophyceae</taxon>
        <taxon>Thalassiosirophycidae</taxon>
        <taxon>Thalassiosirales</taxon>
        <taxon>Skeletonemataceae</taxon>
        <taxon>Skeletonema</taxon>
        <taxon>Skeletonema marinoi-dohrnii complex</taxon>
    </lineage>
</organism>
<evidence type="ECO:0000256" key="1">
    <source>
        <dbReference type="ARBA" id="ARBA00005253"/>
    </source>
</evidence>
<feature type="domain" description="EF-hand" evidence="5">
    <location>
        <begin position="170"/>
        <end position="205"/>
    </location>
</feature>
<dbReference type="GO" id="GO:0016460">
    <property type="term" value="C:myosin II complex"/>
    <property type="evidence" value="ECO:0007669"/>
    <property type="project" value="TreeGrafter"/>
</dbReference>
<reference evidence="6" key="1">
    <citation type="submission" date="2023-06" db="EMBL/GenBank/DDBJ databases">
        <title>Survivors Of The Sea: Transcriptome response of Skeletonema marinoi to long-term dormancy.</title>
        <authorList>
            <person name="Pinder M.I.M."/>
            <person name="Kourtchenko O."/>
            <person name="Robertson E.K."/>
            <person name="Larsson T."/>
            <person name="Maumus F."/>
            <person name="Osuna-Cruz C.M."/>
            <person name="Vancaester E."/>
            <person name="Stenow R."/>
            <person name="Vandepoele K."/>
            <person name="Ploug H."/>
            <person name="Bruchert V."/>
            <person name="Godhe A."/>
            <person name="Topel M."/>
        </authorList>
    </citation>
    <scope>NUCLEOTIDE SEQUENCE</scope>
    <source>
        <strain evidence="6">R05AC</strain>
    </source>
</reference>
<dbReference type="SUPFAM" id="SSF47473">
    <property type="entry name" value="EF-hand"/>
    <property type="match status" value="4"/>
</dbReference>
<dbReference type="FunFam" id="1.10.238.10:FF:000001">
    <property type="entry name" value="Calmodulin 1"/>
    <property type="match status" value="3"/>
</dbReference>
<dbReference type="CDD" id="cd00051">
    <property type="entry name" value="EFh"/>
    <property type="match status" value="5"/>
</dbReference>
<feature type="domain" description="EF-hand" evidence="5">
    <location>
        <begin position="83"/>
        <end position="118"/>
    </location>
</feature>
<feature type="domain" description="EF-hand" evidence="5">
    <location>
        <begin position="461"/>
        <end position="492"/>
    </location>
</feature>
<dbReference type="InterPro" id="IPR018247">
    <property type="entry name" value="EF_Hand_1_Ca_BS"/>
</dbReference>
<feature type="domain" description="EF-hand" evidence="5">
    <location>
        <begin position="263"/>
        <end position="298"/>
    </location>
</feature>
<keyword evidence="3" id="KW-0677">Repeat</keyword>
<feature type="domain" description="EF-hand" evidence="5">
    <location>
        <begin position="299"/>
        <end position="334"/>
    </location>
</feature>
<accession>A0AAD8Y0V8</accession>
<dbReference type="PROSITE" id="PS00018">
    <property type="entry name" value="EF_HAND_1"/>
    <property type="match status" value="10"/>
</dbReference>
<dbReference type="PROSITE" id="PS50222">
    <property type="entry name" value="EF_HAND_2"/>
    <property type="match status" value="12"/>
</dbReference>
<proteinExistence type="inferred from homology"/>
<evidence type="ECO:0000256" key="3">
    <source>
        <dbReference type="ARBA" id="ARBA00022737"/>
    </source>
</evidence>
<comment type="caution">
    <text evidence="6">The sequence shown here is derived from an EMBL/GenBank/DDBJ whole genome shotgun (WGS) entry which is preliminary data.</text>
</comment>
<feature type="domain" description="EF-hand" evidence="5">
    <location>
        <begin position="8"/>
        <end position="43"/>
    </location>
</feature>
<name>A0AAD8Y0V8_9STRA</name>
<feature type="domain" description="EF-hand" evidence="5">
    <location>
        <begin position="47"/>
        <end position="82"/>
    </location>
</feature>
<keyword evidence="7" id="KW-1185">Reference proteome</keyword>
<evidence type="ECO:0000256" key="2">
    <source>
        <dbReference type="ARBA" id="ARBA00020786"/>
    </source>
</evidence>
<evidence type="ECO:0000259" key="5">
    <source>
        <dbReference type="PROSITE" id="PS50222"/>
    </source>
</evidence>
<feature type="domain" description="EF-hand" evidence="5">
    <location>
        <begin position="425"/>
        <end position="460"/>
    </location>
</feature>
<feature type="domain" description="EF-hand" evidence="5">
    <location>
        <begin position="386"/>
        <end position="421"/>
    </location>
</feature>
<dbReference type="PANTHER" id="PTHR23048:SF0">
    <property type="entry name" value="CALMODULIN LIKE 3"/>
    <property type="match status" value="1"/>
</dbReference>
<gene>
    <name evidence="6" type="ORF">QTG54_011970</name>
</gene>
<dbReference type="AlphaFoldDB" id="A0AAD8Y0V8"/>
<feature type="domain" description="EF-hand" evidence="5">
    <location>
        <begin position="127"/>
        <end position="169"/>
    </location>
</feature>
<feature type="domain" description="EF-hand" evidence="5">
    <location>
        <begin position="224"/>
        <end position="259"/>
    </location>
</feature>
<dbReference type="SMART" id="SM00054">
    <property type="entry name" value="EFh"/>
    <property type="match status" value="12"/>
</dbReference>